<evidence type="ECO:0000313" key="2">
    <source>
        <dbReference type="Proteomes" id="UP000775547"/>
    </source>
</evidence>
<sequence>MTNVLSYQDALKQLQKFTAGPLPTDVQCTALKSMEKELSKPETTQSILREVKHLMEKVIKIDQAFERVKTEVERIDGMPFIGKPVEKFRPRWIGLQRRFVVLLWESRQTVRQTAAYVKEFVGVILPELEDIQNQADFRVAAADLKEFIRRPNPFGGKLDSKEAGNKGRKCSHAFTDLRRDIGRFRANFDLFADDQGVDPHEDILRLREEISRLNIEIERGDMMVRSMGVALGASTSSADASSVASLAALNLLAPATTLKVFLAGAAPALMGLRGLVAHVAKTSGEVIHVSSQQASKMTRIEPQEIKSLYPGLTWN</sequence>
<proteinExistence type="predicted"/>
<accession>A0A9P7G441</accession>
<name>A0A9P7G441_9AGAR</name>
<reference evidence="1" key="1">
    <citation type="submission" date="2020-07" db="EMBL/GenBank/DDBJ databases">
        <authorList>
            <person name="Nieuwenhuis M."/>
            <person name="Van De Peppel L.J.J."/>
        </authorList>
    </citation>
    <scope>NUCLEOTIDE SEQUENCE</scope>
    <source>
        <strain evidence="1">AP01</strain>
        <tissue evidence="1">Mycelium</tissue>
    </source>
</reference>
<keyword evidence="2" id="KW-1185">Reference proteome</keyword>
<organism evidence="1 2">
    <name type="scientific">Asterophora parasitica</name>
    <dbReference type="NCBI Taxonomy" id="117018"/>
    <lineage>
        <taxon>Eukaryota</taxon>
        <taxon>Fungi</taxon>
        <taxon>Dikarya</taxon>
        <taxon>Basidiomycota</taxon>
        <taxon>Agaricomycotina</taxon>
        <taxon>Agaricomycetes</taxon>
        <taxon>Agaricomycetidae</taxon>
        <taxon>Agaricales</taxon>
        <taxon>Tricholomatineae</taxon>
        <taxon>Lyophyllaceae</taxon>
        <taxon>Asterophora</taxon>
    </lineage>
</organism>
<gene>
    <name evidence="1" type="ORF">DXG03_002734</name>
</gene>
<protein>
    <submittedName>
        <fullName evidence="1">Uncharacterized protein</fullName>
    </submittedName>
</protein>
<dbReference type="EMBL" id="JABCKV010000182">
    <property type="protein sequence ID" value="KAG5642484.1"/>
    <property type="molecule type" value="Genomic_DNA"/>
</dbReference>
<comment type="caution">
    <text evidence="1">The sequence shown here is derived from an EMBL/GenBank/DDBJ whole genome shotgun (WGS) entry which is preliminary data.</text>
</comment>
<dbReference type="AlphaFoldDB" id="A0A9P7G441"/>
<evidence type="ECO:0000313" key="1">
    <source>
        <dbReference type="EMBL" id="KAG5642484.1"/>
    </source>
</evidence>
<dbReference type="OrthoDB" id="3173702at2759"/>
<reference evidence="1" key="2">
    <citation type="submission" date="2021-10" db="EMBL/GenBank/DDBJ databases">
        <title>Phylogenomics reveals ancestral predisposition of the termite-cultivated fungus Termitomyces towards a domesticated lifestyle.</title>
        <authorList>
            <person name="Auxier B."/>
            <person name="Grum-Grzhimaylo A."/>
            <person name="Cardenas M.E."/>
            <person name="Lodge J.D."/>
            <person name="Laessoe T."/>
            <person name="Pedersen O."/>
            <person name="Smith M.E."/>
            <person name="Kuyper T.W."/>
            <person name="Franco-Molano E.A."/>
            <person name="Baroni T.J."/>
            <person name="Aanen D.K."/>
        </authorList>
    </citation>
    <scope>NUCLEOTIDE SEQUENCE</scope>
    <source>
        <strain evidence="1">AP01</strain>
        <tissue evidence="1">Mycelium</tissue>
    </source>
</reference>
<dbReference type="Proteomes" id="UP000775547">
    <property type="component" value="Unassembled WGS sequence"/>
</dbReference>